<feature type="domain" description="HTH cro/C1-type" evidence="1">
    <location>
        <begin position="79"/>
        <end position="113"/>
    </location>
</feature>
<dbReference type="EMBL" id="JBHTEE010000001">
    <property type="protein sequence ID" value="MFC7603299.1"/>
    <property type="molecule type" value="Genomic_DNA"/>
</dbReference>
<keyword evidence="3" id="KW-1185">Reference proteome</keyword>
<organism evidence="2 3">
    <name type="scientific">Streptosporangium amethystogenes subsp. fukuiense</name>
    <dbReference type="NCBI Taxonomy" id="698418"/>
    <lineage>
        <taxon>Bacteria</taxon>
        <taxon>Bacillati</taxon>
        <taxon>Actinomycetota</taxon>
        <taxon>Actinomycetes</taxon>
        <taxon>Streptosporangiales</taxon>
        <taxon>Streptosporangiaceae</taxon>
        <taxon>Streptosporangium</taxon>
    </lineage>
</organism>
<evidence type="ECO:0000313" key="3">
    <source>
        <dbReference type="Proteomes" id="UP001596514"/>
    </source>
</evidence>
<accession>A0ABW2T4L1</accession>
<name>A0ABW2T4L1_9ACTN</name>
<dbReference type="RefSeq" id="WP_343975288.1">
    <property type="nucleotide sequence ID" value="NZ_BAAAGK010000130.1"/>
</dbReference>
<comment type="caution">
    <text evidence="2">The sequence shown here is derived from an EMBL/GenBank/DDBJ whole genome shotgun (WGS) entry which is preliminary data.</text>
</comment>
<protein>
    <submittedName>
        <fullName evidence="2">Helix-turn-helix domain-containing protein</fullName>
    </submittedName>
</protein>
<evidence type="ECO:0000313" key="2">
    <source>
        <dbReference type="EMBL" id="MFC7603299.1"/>
    </source>
</evidence>
<reference evidence="3" key="1">
    <citation type="journal article" date="2019" name="Int. J. Syst. Evol. Microbiol.">
        <title>The Global Catalogue of Microorganisms (GCM) 10K type strain sequencing project: providing services to taxonomists for standard genome sequencing and annotation.</title>
        <authorList>
            <consortium name="The Broad Institute Genomics Platform"/>
            <consortium name="The Broad Institute Genome Sequencing Center for Infectious Disease"/>
            <person name="Wu L."/>
            <person name="Ma J."/>
        </authorList>
    </citation>
    <scope>NUCLEOTIDE SEQUENCE [LARGE SCALE GENOMIC DNA]</scope>
    <source>
        <strain evidence="3">JCM 10083</strain>
    </source>
</reference>
<sequence>MGQITRSRRAQIQREAASIRIRGQREGFPTEQIVTALRNTCQELTPLEAWRLALGWSRAQVVAQVAALYLADGLHPPALSEAMLCRFEHGPDRPGQEYAMMLARAYGTHPDQLGLRPRCVCGRGEREYGQPYETHPEWAPVLPPGVELMSTASGLPAIRESLRLALLDAPHGNPAVAELAEAAVEYYALTYSRHAPVPLFNEVHAARGLLGDALATPADEVTGTELRRAAGWLSALLGNLAFHLGDHSGARTHLAVAGSLGDRTGDARLAAWTLGAQSMVSRHRQDLPAALAYAHAGAGRAPSPLVRAQLLGWAVLPSLAQTGQAADAEHALGEATSILAADSAGGEPGRFGFDAAELDLHEAEAWLALGRADRAADRAEASAAGCVPHTPGWAAATLVLAQAEALPHPGDAAARTLDVLERIPAERLRSTARERLQRVVATLGDTNIATVRDLHERVRILPPLIDIHGRSTV</sequence>
<gene>
    <name evidence="2" type="ORF">ACFQVD_24625</name>
</gene>
<evidence type="ECO:0000259" key="1">
    <source>
        <dbReference type="PROSITE" id="PS50943"/>
    </source>
</evidence>
<dbReference type="PROSITE" id="PS50943">
    <property type="entry name" value="HTH_CROC1"/>
    <property type="match status" value="1"/>
</dbReference>
<dbReference type="CDD" id="cd00093">
    <property type="entry name" value="HTH_XRE"/>
    <property type="match status" value="1"/>
</dbReference>
<proteinExistence type="predicted"/>
<dbReference type="Proteomes" id="UP001596514">
    <property type="component" value="Unassembled WGS sequence"/>
</dbReference>
<dbReference type="InterPro" id="IPR001387">
    <property type="entry name" value="Cro/C1-type_HTH"/>
</dbReference>